<dbReference type="GO" id="GO:0005737">
    <property type="term" value="C:cytoplasm"/>
    <property type="evidence" value="ECO:0007669"/>
    <property type="project" value="TreeGrafter"/>
</dbReference>
<dbReference type="InterPro" id="IPR016129">
    <property type="entry name" value="Caspase_his_AS"/>
</dbReference>
<name>A0A3S5AA95_9PLAT</name>
<dbReference type="Gene3D" id="3.40.50.1460">
    <property type="match status" value="1"/>
</dbReference>
<dbReference type="PANTHER" id="PTHR10454:SF210">
    <property type="entry name" value="CASPASE-2"/>
    <property type="match status" value="1"/>
</dbReference>
<dbReference type="PANTHER" id="PTHR10454">
    <property type="entry name" value="CASPASE"/>
    <property type="match status" value="1"/>
</dbReference>
<dbReference type="GO" id="GO:0043525">
    <property type="term" value="P:positive regulation of neuron apoptotic process"/>
    <property type="evidence" value="ECO:0007669"/>
    <property type="project" value="TreeGrafter"/>
</dbReference>
<evidence type="ECO:0000259" key="2">
    <source>
        <dbReference type="PROSITE" id="PS50208"/>
    </source>
</evidence>
<gene>
    <name evidence="3" type="ORF">PXEA_LOCUS17466</name>
</gene>
<protein>
    <recommendedName>
        <fullName evidence="2">Caspase family p20 domain-containing protein</fullName>
    </recommendedName>
</protein>
<feature type="domain" description="Caspase family p20" evidence="2">
    <location>
        <begin position="53"/>
        <end position="173"/>
    </location>
</feature>
<dbReference type="GO" id="GO:0004197">
    <property type="term" value="F:cysteine-type endopeptidase activity"/>
    <property type="evidence" value="ECO:0007669"/>
    <property type="project" value="InterPro"/>
</dbReference>
<dbReference type="GO" id="GO:0006508">
    <property type="term" value="P:proteolysis"/>
    <property type="evidence" value="ECO:0007669"/>
    <property type="project" value="InterPro"/>
</dbReference>
<dbReference type="InterPro" id="IPR015917">
    <property type="entry name" value="Pept_C14A"/>
</dbReference>
<evidence type="ECO:0000313" key="4">
    <source>
        <dbReference type="Proteomes" id="UP000784294"/>
    </source>
</evidence>
<dbReference type="InterPro" id="IPR011600">
    <property type="entry name" value="Pept_C14_caspase"/>
</dbReference>
<proteinExistence type="inferred from homology"/>
<comment type="similarity">
    <text evidence="1">Belongs to the peptidase C14A family.</text>
</comment>
<organism evidence="3 4">
    <name type="scientific">Protopolystoma xenopodis</name>
    <dbReference type="NCBI Taxonomy" id="117903"/>
    <lineage>
        <taxon>Eukaryota</taxon>
        <taxon>Metazoa</taxon>
        <taxon>Spiralia</taxon>
        <taxon>Lophotrochozoa</taxon>
        <taxon>Platyhelminthes</taxon>
        <taxon>Monogenea</taxon>
        <taxon>Polyopisthocotylea</taxon>
        <taxon>Polystomatidea</taxon>
        <taxon>Polystomatidae</taxon>
        <taxon>Protopolystoma</taxon>
    </lineage>
</organism>
<dbReference type="AlphaFoldDB" id="A0A3S5AA95"/>
<dbReference type="SMART" id="SM00115">
    <property type="entry name" value="CASc"/>
    <property type="match status" value="1"/>
</dbReference>
<sequence>MTAVANSGDLSVSLSDENAISLQKAVSTIKILDLNDPGFSYPNLANPHWRDNPRGICLLINQRDFDHAKTGQERRDGTDRDADNIERVFKRLGYSVNRSTNVTMRQFQSLLFEVSSQNHGKYDSFVCVILSHGANGVIYATDGYLPTDAIVSFFRADRCSSLAGKPKLFFIQVSLSCFDHSYITCLLITTNKITKRAK</sequence>
<dbReference type="InterPro" id="IPR001309">
    <property type="entry name" value="Pept_C14_p20"/>
</dbReference>
<dbReference type="PRINTS" id="PR00376">
    <property type="entry name" value="IL1BCENZYME"/>
</dbReference>
<dbReference type="Pfam" id="PF00656">
    <property type="entry name" value="Peptidase_C14"/>
    <property type="match status" value="1"/>
</dbReference>
<dbReference type="InterPro" id="IPR029030">
    <property type="entry name" value="Caspase-like_dom_sf"/>
</dbReference>
<keyword evidence="4" id="KW-1185">Reference proteome</keyword>
<dbReference type="OrthoDB" id="6275080at2759"/>
<reference evidence="3" key="1">
    <citation type="submission" date="2018-11" db="EMBL/GenBank/DDBJ databases">
        <authorList>
            <consortium name="Pathogen Informatics"/>
        </authorList>
    </citation>
    <scope>NUCLEOTIDE SEQUENCE</scope>
</reference>
<dbReference type="InterPro" id="IPR002398">
    <property type="entry name" value="Pept_C14"/>
</dbReference>
<dbReference type="PROSITE" id="PS50208">
    <property type="entry name" value="CASPASE_P20"/>
    <property type="match status" value="1"/>
</dbReference>
<dbReference type="SUPFAM" id="SSF52129">
    <property type="entry name" value="Caspase-like"/>
    <property type="match status" value="1"/>
</dbReference>
<dbReference type="Proteomes" id="UP000784294">
    <property type="component" value="Unassembled WGS sequence"/>
</dbReference>
<accession>A0A3S5AA95</accession>
<comment type="caution">
    <text evidence="3">The sequence shown here is derived from an EMBL/GenBank/DDBJ whole genome shotgun (WGS) entry which is preliminary data.</text>
</comment>
<dbReference type="GO" id="GO:0006915">
    <property type="term" value="P:apoptotic process"/>
    <property type="evidence" value="ECO:0007669"/>
    <property type="project" value="TreeGrafter"/>
</dbReference>
<evidence type="ECO:0000256" key="1">
    <source>
        <dbReference type="ARBA" id="ARBA00010134"/>
    </source>
</evidence>
<dbReference type="PROSITE" id="PS01121">
    <property type="entry name" value="CASPASE_HIS"/>
    <property type="match status" value="1"/>
</dbReference>
<evidence type="ECO:0000313" key="3">
    <source>
        <dbReference type="EMBL" id="VEL24026.1"/>
    </source>
</evidence>
<dbReference type="EMBL" id="CAAALY010065389">
    <property type="protein sequence ID" value="VEL24026.1"/>
    <property type="molecule type" value="Genomic_DNA"/>
</dbReference>